<organism evidence="1 2">
    <name type="scientific">Escherichia phage vB_Eco_slurp01</name>
    <dbReference type="NCBI Taxonomy" id="1874688"/>
    <lineage>
        <taxon>Viruses</taxon>
        <taxon>Duplodnaviria</taxon>
        <taxon>Heunggongvirae</taxon>
        <taxon>Uroviricota</taxon>
        <taxon>Caudoviricetes</taxon>
        <taxon>Asteriusvirus</taxon>
        <taxon>Asteriusvirus PBECO4</taxon>
    </lineage>
</organism>
<evidence type="ECO:0000313" key="1">
    <source>
        <dbReference type="EMBL" id="SCA80156.1"/>
    </source>
</evidence>
<proteinExistence type="predicted"/>
<dbReference type="Proteomes" id="UP000279386">
    <property type="component" value="Segment"/>
</dbReference>
<dbReference type="EMBL" id="LT603033">
    <property type="protein sequence ID" value="SCA80156.1"/>
    <property type="molecule type" value="Genomic_DNA"/>
</dbReference>
<accession>A0A1C3S680</accession>
<reference evidence="1 2" key="1">
    <citation type="submission" date="2016-07" db="EMBL/GenBank/DDBJ databases">
        <authorList>
            <person name="Millard A."/>
        </authorList>
    </citation>
    <scope>NUCLEOTIDE SEQUENCE [LARGE SCALE GENOMIC DNA]</scope>
</reference>
<name>A0A1C3S680_9CAUD</name>
<sequence length="47" mass="5356">MKTCQCGKKSITGLKRGVALCQYHYNLQVWGKEWADQVEAIKKAKSK</sequence>
<evidence type="ECO:0000313" key="2">
    <source>
        <dbReference type="Proteomes" id="UP000279386"/>
    </source>
</evidence>
<gene>
    <name evidence="1" type="ORF">PSLUR01_00179</name>
</gene>
<protein>
    <submittedName>
        <fullName evidence="1">Uncharacterized protein</fullName>
    </submittedName>
</protein>